<dbReference type="Proteomes" id="UP000565572">
    <property type="component" value="Unassembled WGS sequence"/>
</dbReference>
<feature type="transmembrane region" description="Helical" evidence="1">
    <location>
        <begin position="12"/>
        <end position="34"/>
    </location>
</feature>
<feature type="domain" description="DUF2231" evidence="2">
    <location>
        <begin position="7"/>
        <end position="153"/>
    </location>
</feature>
<keyword evidence="1" id="KW-0472">Membrane</keyword>
<name>A0A7W5JVP4_9ACTN</name>
<evidence type="ECO:0000256" key="1">
    <source>
        <dbReference type="SAM" id="Phobius"/>
    </source>
</evidence>
<evidence type="ECO:0000313" key="4">
    <source>
        <dbReference type="Proteomes" id="UP000565572"/>
    </source>
</evidence>
<feature type="transmembrane region" description="Helical" evidence="1">
    <location>
        <begin position="40"/>
        <end position="59"/>
    </location>
</feature>
<keyword evidence="4" id="KW-1185">Reference proteome</keyword>
<dbReference type="RefSeq" id="WP_183338171.1">
    <property type="nucleotide sequence ID" value="NZ_JACHZG010000001.1"/>
</dbReference>
<dbReference type="EMBL" id="JACHZG010000001">
    <property type="protein sequence ID" value="MBB3327148.1"/>
    <property type="molecule type" value="Genomic_DNA"/>
</dbReference>
<dbReference type="InterPro" id="IPR019251">
    <property type="entry name" value="DUF2231_TM"/>
</dbReference>
<organism evidence="3 4">
    <name type="scientific">Microlunatus antarcticus</name>
    <dbReference type="NCBI Taxonomy" id="53388"/>
    <lineage>
        <taxon>Bacteria</taxon>
        <taxon>Bacillati</taxon>
        <taxon>Actinomycetota</taxon>
        <taxon>Actinomycetes</taxon>
        <taxon>Propionibacteriales</taxon>
        <taxon>Propionibacteriaceae</taxon>
        <taxon>Microlunatus</taxon>
    </lineage>
</organism>
<dbReference type="Pfam" id="PF09990">
    <property type="entry name" value="DUF2231"/>
    <property type="match status" value="1"/>
</dbReference>
<comment type="caution">
    <text evidence="3">The sequence shown here is derived from an EMBL/GenBank/DDBJ whole genome shotgun (WGS) entry which is preliminary data.</text>
</comment>
<feature type="transmembrane region" description="Helical" evidence="1">
    <location>
        <begin position="124"/>
        <end position="141"/>
    </location>
</feature>
<accession>A0A7W5JVP4</accession>
<sequence length="160" mass="16654">MFDSIGGMPLHPLVVHAVVVGAPLAALLGFLFAVPRLRAWARWPLAVVSVGAFAAAVVAKESGEGLQRTLGLEGGDNPVAALIARHSQLATQLLVVLAAYGVLALACAFLVGRRAGVVRAVDRVLPLALVVVGVLVLVWCYRVGDIGARAVWNPTGTQTY</sequence>
<keyword evidence="1" id="KW-1133">Transmembrane helix</keyword>
<reference evidence="3 4" key="1">
    <citation type="submission" date="2020-08" db="EMBL/GenBank/DDBJ databases">
        <title>Sequencing the genomes of 1000 actinobacteria strains.</title>
        <authorList>
            <person name="Klenk H.-P."/>
        </authorList>
    </citation>
    <scope>NUCLEOTIDE SEQUENCE [LARGE SCALE GENOMIC DNA]</scope>
    <source>
        <strain evidence="3 4">DSM 11053</strain>
    </source>
</reference>
<proteinExistence type="predicted"/>
<feature type="transmembrane region" description="Helical" evidence="1">
    <location>
        <begin position="93"/>
        <end position="112"/>
    </location>
</feature>
<dbReference type="AlphaFoldDB" id="A0A7W5JVP4"/>
<gene>
    <name evidence="3" type="ORF">FHX39_002092</name>
</gene>
<evidence type="ECO:0000313" key="3">
    <source>
        <dbReference type="EMBL" id="MBB3327148.1"/>
    </source>
</evidence>
<keyword evidence="1" id="KW-0812">Transmembrane</keyword>
<protein>
    <submittedName>
        <fullName evidence="3">Putative membrane protein</fullName>
    </submittedName>
</protein>
<evidence type="ECO:0000259" key="2">
    <source>
        <dbReference type="Pfam" id="PF09990"/>
    </source>
</evidence>